<dbReference type="AlphaFoldDB" id="A0A0H2QXC4"/>
<reference evidence="1 2" key="1">
    <citation type="submission" date="2015-04" db="EMBL/GenBank/DDBJ databases">
        <title>Complete genome sequence of Schizopora paradoxa KUC8140, a cosmopolitan wood degrader in East Asia.</title>
        <authorList>
            <consortium name="DOE Joint Genome Institute"/>
            <person name="Min B."/>
            <person name="Park H."/>
            <person name="Jang Y."/>
            <person name="Kim J.-J."/>
            <person name="Kim K.H."/>
            <person name="Pangilinan J."/>
            <person name="Lipzen A."/>
            <person name="Riley R."/>
            <person name="Grigoriev I.V."/>
            <person name="Spatafora J.W."/>
            <person name="Choi I.-G."/>
        </authorList>
    </citation>
    <scope>NUCLEOTIDE SEQUENCE [LARGE SCALE GENOMIC DNA]</scope>
    <source>
        <strain evidence="1 2">KUC8140</strain>
    </source>
</reference>
<proteinExistence type="predicted"/>
<sequence length="74" mass="8111">NGNVVLATNILLFPVHKGVPLLHSTVLSDMFSLIQNPIIFDSMDSYEGLPLVMLAGDKGKDVAHLLRAIYEQGY</sequence>
<keyword evidence="2" id="KW-1185">Reference proteome</keyword>
<accession>A0A0H2QXC4</accession>
<feature type="non-terminal residue" evidence="1">
    <location>
        <position position="74"/>
    </location>
</feature>
<evidence type="ECO:0000313" key="2">
    <source>
        <dbReference type="Proteomes" id="UP000053477"/>
    </source>
</evidence>
<gene>
    <name evidence="1" type="ORF">SCHPADRAFT_791263</name>
</gene>
<protein>
    <submittedName>
        <fullName evidence="1">Uncharacterized protein</fullName>
    </submittedName>
</protein>
<name>A0A0H2QXC4_9AGAM</name>
<dbReference type="InParanoid" id="A0A0H2QXC4"/>
<dbReference type="Proteomes" id="UP000053477">
    <property type="component" value="Unassembled WGS sequence"/>
</dbReference>
<evidence type="ECO:0000313" key="1">
    <source>
        <dbReference type="EMBL" id="KLO03984.1"/>
    </source>
</evidence>
<dbReference type="EMBL" id="KQ086817">
    <property type="protein sequence ID" value="KLO03984.1"/>
    <property type="molecule type" value="Genomic_DNA"/>
</dbReference>
<organism evidence="1 2">
    <name type="scientific">Schizopora paradoxa</name>
    <dbReference type="NCBI Taxonomy" id="27342"/>
    <lineage>
        <taxon>Eukaryota</taxon>
        <taxon>Fungi</taxon>
        <taxon>Dikarya</taxon>
        <taxon>Basidiomycota</taxon>
        <taxon>Agaricomycotina</taxon>
        <taxon>Agaricomycetes</taxon>
        <taxon>Hymenochaetales</taxon>
        <taxon>Schizoporaceae</taxon>
        <taxon>Schizopora</taxon>
    </lineage>
</organism>
<feature type="non-terminal residue" evidence="1">
    <location>
        <position position="1"/>
    </location>
</feature>